<dbReference type="GO" id="GO:0006754">
    <property type="term" value="P:ATP biosynthetic process"/>
    <property type="evidence" value="ECO:0007669"/>
    <property type="project" value="UniProtKB-KW"/>
</dbReference>
<dbReference type="AlphaFoldDB" id="A0A0E3DBC6"/>
<feature type="transmembrane region" description="Helical" evidence="7">
    <location>
        <begin position="12"/>
        <end position="32"/>
    </location>
</feature>
<dbReference type="GO" id="GO:0031966">
    <property type="term" value="C:mitochondrial membrane"/>
    <property type="evidence" value="ECO:0007669"/>
    <property type="project" value="UniProtKB-SubCell"/>
</dbReference>
<proteinExistence type="predicted"/>
<keyword evidence="2 7" id="KW-0812">Transmembrane</keyword>
<comment type="subcellular location">
    <subcellularLocation>
        <location evidence="1">Mitochondrion membrane</location>
    </subcellularLocation>
</comment>
<reference evidence="9" key="1">
    <citation type="submission" date="2014-02" db="EMBL/GenBank/DDBJ databases">
        <title>Complete mitochondrion genomes reveal florideophycean red algal diversity.</title>
        <authorList>
            <person name="Yang E.C."/>
            <person name="Yoon H.S."/>
        </authorList>
    </citation>
    <scope>NUCLEOTIDE SEQUENCE</scope>
</reference>
<name>A0A0E3DBC6_9FLOR</name>
<evidence type="ECO:0000256" key="6">
    <source>
        <dbReference type="ARBA" id="ARBA00023310"/>
    </source>
</evidence>
<keyword evidence="4 9" id="KW-0496">Mitochondrion</keyword>
<keyword evidence="5 7" id="KW-0472">Membrane</keyword>
<keyword evidence="3 7" id="KW-1133">Transmembrane helix</keyword>
<feature type="domain" description="ATP synthase YMF19-like N-terminal" evidence="8">
    <location>
        <begin position="2"/>
        <end position="62"/>
    </location>
</feature>
<evidence type="ECO:0000256" key="5">
    <source>
        <dbReference type="ARBA" id="ARBA00023136"/>
    </source>
</evidence>
<evidence type="ECO:0000259" key="8">
    <source>
        <dbReference type="Pfam" id="PF02326"/>
    </source>
</evidence>
<dbReference type="Pfam" id="PF02326">
    <property type="entry name" value="YMF19"/>
    <property type="match status" value="1"/>
</dbReference>
<evidence type="ECO:0000256" key="3">
    <source>
        <dbReference type="ARBA" id="ARBA00022989"/>
    </source>
</evidence>
<protein>
    <submittedName>
        <fullName evidence="9">ATP synthase F0 subunit 8</fullName>
    </submittedName>
</protein>
<evidence type="ECO:0000256" key="2">
    <source>
        <dbReference type="ARBA" id="ARBA00022692"/>
    </source>
</evidence>
<accession>A0A0E3DBC6</accession>
<sequence length="138" mass="16357">MPQLDRIIIFSQIFWLFIIFTSLYAILTHFFLPKFLKSLKARKQIIEVNDKEIIILNNKFNEQQILVEQTIIKNLNLIEDFIKNELEFSKTNKLKSSIQLIDERIADISLNSLLYCDTQLLNSISLFPKSLNLKYKFN</sequence>
<dbReference type="InterPro" id="IPR003319">
    <property type="entry name" value="YMF19-like_N"/>
</dbReference>
<organism evidence="9">
    <name type="scientific">Riquetophycus sp. HSY-2014a</name>
    <dbReference type="NCBI Taxonomy" id="1488470"/>
    <lineage>
        <taxon>Eukaryota</taxon>
        <taxon>Rhodophyta</taxon>
        <taxon>Florideophyceae</taxon>
        <taxon>Rhodymeniophycidae</taxon>
        <taxon>Peyssonneliales</taxon>
        <taxon>Peyssonneliaceae</taxon>
        <taxon>Riquetophycus</taxon>
    </lineage>
</organism>
<dbReference type="EMBL" id="KJ398161">
    <property type="protein sequence ID" value="AHX02489.1"/>
    <property type="molecule type" value="Genomic_DNA"/>
</dbReference>
<keyword evidence="6" id="KW-0066">ATP synthesis</keyword>
<evidence type="ECO:0000256" key="7">
    <source>
        <dbReference type="SAM" id="Phobius"/>
    </source>
</evidence>
<evidence type="ECO:0000256" key="1">
    <source>
        <dbReference type="ARBA" id="ARBA00004325"/>
    </source>
</evidence>
<gene>
    <name evidence="9" type="primary">atp8</name>
    <name evidence="9" type="ORF">Rique.mt.31</name>
</gene>
<evidence type="ECO:0000256" key="4">
    <source>
        <dbReference type="ARBA" id="ARBA00023128"/>
    </source>
</evidence>
<evidence type="ECO:0000313" key="9">
    <source>
        <dbReference type="EMBL" id="AHX02489.1"/>
    </source>
</evidence>
<geneLocation type="mitochondrion" evidence="9"/>